<protein>
    <submittedName>
        <fullName evidence="10">60Kd inner membrane protein</fullName>
    </submittedName>
</protein>
<evidence type="ECO:0000256" key="7">
    <source>
        <dbReference type="SAM" id="MobiDB-lite"/>
    </source>
</evidence>
<evidence type="ECO:0000313" key="10">
    <source>
        <dbReference type="EMBL" id="GLB33903.1"/>
    </source>
</evidence>
<evidence type="ECO:0000313" key="11">
    <source>
        <dbReference type="Proteomes" id="UP001063166"/>
    </source>
</evidence>
<comment type="subcellular location">
    <subcellularLocation>
        <location evidence="1 6">Membrane</location>
        <topology evidence="1 6">Multi-pass membrane protein</topology>
    </subcellularLocation>
</comment>
<organism evidence="10 11">
    <name type="scientific">Lyophyllum shimeji</name>
    <name type="common">Hon-shimeji</name>
    <name type="synonym">Tricholoma shimeji</name>
    <dbReference type="NCBI Taxonomy" id="47721"/>
    <lineage>
        <taxon>Eukaryota</taxon>
        <taxon>Fungi</taxon>
        <taxon>Dikarya</taxon>
        <taxon>Basidiomycota</taxon>
        <taxon>Agaricomycotina</taxon>
        <taxon>Agaricomycetes</taxon>
        <taxon>Agaricomycetidae</taxon>
        <taxon>Agaricales</taxon>
        <taxon>Tricholomatineae</taxon>
        <taxon>Lyophyllaceae</taxon>
        <taxon>Lyophyllum</taxon>
    </lineage>
</organism>
<dbReference type="EMBL" id="BRPK01000001">
    <property type="protein sequence ID" value="GLB33903.1"/>
    <property type="molecule type" value="Genomic_DNA"/>
</dbReference>
<accession>A0A9P3PED2</accession>
<feature type="region of interest" description="Disordered" evidence="7">
    <location>
        <begin position="309"/>
        <end position="332"/>
    </location>
</feature>
<dbReference type="AlphaFoldDB" id="A0A9P3PED2"/>
<dbReference type="GO" id="GO:0033617">
    <property type="term" value="P:mitochondrial respiratory chain complex IV assembly"/>
    <property type="evidence" value="ECO:0007669"/>
    <property type="project" value="TreeGrafter"/>
</dbReference>
<dbReference type="GO" id="GO:0032977">
    <property type="term" value="F:membrane insertase activity"/>
    <property type="evidence" value="ECO:0007669"/>
    <property type="project" value="InterPro"/>
</dbReference>
<evidence type="ECO:0000256" key="6">
    <source>
        <dbReference type="RuleBase" id="RU003945"/>
    </source>
</evidence>
<evidence type="ECO:0000256" key="8">
    <source>
        <dbReference type="SAM" id="Phobius"/>
    </source>
</evidence>
<evidence type="ECO:0000256" key="5">
    <source>
        <dbReference type="ARBA" id="ARBA00023136"/>
    </source>
</evidence>
<evidence type="ECO:0000256" key="4">
    <source>
        <dbReference type="ARBA" id="ARBA00022989"/>
    </source>
</evidence>
<dbReference type="GO" id="GO:0032979">
    <property type="term" value="P:protein insertion into mitochondrial inner membrane from matrix"/>
    <property type="evidence" value="ECO:0007669"/>
    <property type="project" value="TreeGrafter"/>
</dbReference>
<keyword evidence="11" id="KW-1185">Reference proteome</keyword>
<proteinExistence type="inferred from homology"/>
<keyword evidence="4 8" id="KW-1133">Transmembrane helix</keyword>
<sequence>MLVLRHVQLRPRRLPAFPPRHGQSPANRRYFIQNLCDGFLDLAIALPIPPSLPPYSTTIILTTILARFALLPVSIWGKQRAWRMEEQAIPELERMKPIVSKQVLEEMKSKGIHGDKTYLQEVHKKRSIEVLSNLRKNLFKKYKCRPLPTILVPPLTQLPVFILGTIMLGRLSLDPTPFDSESFLTLSTLAHPDPTMTLPIILGVATMANVESSNWVMNAAERERERQIEEQNAKILAAGGKPQIRPRALIKSGLRVLSIGRIIIAAVAPGSVTLFWLTSATFGLIQTWIIDWLDIRRRRRNAAARIQTVSAPPRPALRTRPKLSRSQEVKRS</sequence>
<dbReference type="InterPro" id="IPR028055">
    <property type="entry name" value="YidC/Oxa/ALB_C"/>
</dbReference>
<dbReference type="GO" id="GO:0005743">
    <property type="term" value="C:mitochondrial inner membrane"/>
    <property type="evidence" value="ECO:0007669"/>
    <property type="project" value="TreeGrafter"/>
</dbReference>
<dbReference type="PANTHER" id="PTHR12428:SF65">
    <property type="entry name" value="CYTOCHROME C OXIDASE ASSEMBLY PROTEIN COX18, MITOCHONDRIAL"/>
    <property type="match status" value="1"/>
</dbReference>
<keyword evidence="5 8" id="KW-0472">Membrane</keyword>
<evidence type="ECO:0000259" key="9">
    <source>
        <dbReference type="Pfam" id="PF02096"/>
    </source>
</evidence>
<dbReference type="InterPro" id="IPR001708">
    <property type="entry name" value="YidC/ALB3/OXA1/COX18"/>
</dbReference>
<dbReference type="Pfam" id="PF02096">
    <property type="entry name" value="60KD_IMP"/>
    <property type="match status" value="1"/>
</dbReference>
<gene>
    <name evidence="10" type="ORF">LshimejAT787_0107870</name>
</gene>
<feature type="domain" description="Membrane insertase YidC/Oxa/ALB C-terminal" evidence="9">
    <location>
        <begin position="96"/>
        <end position="290"/>
    </location>
</feature>
<evidence type="ECO:0000256" key="3">
    <source>
        <dbReference type="ARBA" id="ARBA00022692"/>
    </source>
</evidence>
<keyword evidence="3 6" id="KW-0812">Transmembrane</keyword>
<comment type="caution">
    <text evidence="10">The sequence shown here is derived from an EMBL/GenBank/DDBJ whole genome shotgun (WGS) entry which is preliminary data.</text>
</comment>
<dbReference type="Proteomes" id="UP001063166">
    <property type="component" value="Unassembled WGS sequence"/>
</dbReference>
<feature type="transmembrane region" description="Helical" evidence="8">
    <location>
        <begin position="55"/>
        <end position="76"/>
    </location>
</feature>
<evidence type="ECO:0000256" key="1">
    <source>
        <dbReference type="ARBA" id="ARBA00004141"/>
    </source>
</evidence>
<reference evidence="10" key="1">
    <citation type="submission" date="2022-07" db="EMBL/GenBank/DDBJ databases">
        <title>The genome of Lyophyllum shimeji provides insight into the initial evolution of ectomycorrhizal fungal genome.</title>
        <authorList>
            <person name="Kobayashi Y."/>
            <person name="Shibata T."/>
            <person name="Hirakawa H."/>
            <person name="Shigenobu S."/>
            <person name="Nishiyama T."/>
            <person name="Yamada A."/>
            <person name="Hasebe M."/>
            <person name="Kawaguchi M."/>
        </authorList>
    </citation>
    <scope>NUCLEOTIDE SEQUENCE</scope>
    <source>
        <strain evidence="10">AT787</strain>
    </source>
</reference>
<comment type="similarity">
    <text evidence="2 6">Belongs to the OXA1/ALB3/YidC family.</text>
</comment>
<dbReference type="PANTHER" id="PTHR12428">
    <property type="entry name" value="OXA1"/>
    <property type="match status" value="1"/>
</dbReference>
<dbReference type="OrthoDB" id="2436667at2759"/>
<evidence type="ECO:0000256" key="2">
    <source>
        <dbReference type="ARBA" id="ARBA00009877"/>
    </source>
</evidence>
<name>A0A9P3PED2_LYOSH</name>
<feature type="transmembrane region" description="Helical" evidence="8">
    <location>
        <begin position="248"/>
        <end position="268"/>
    </location>
</feature>